<dbReference type="SUPFAM" id="SSF52374">
    <property type="entry name" value="Nucleotidylyl transferase"/>
    <property type="match status" value="1"/>
</dbReference>
<dbReference type="GO" id="GO:0004817">
    <property type="term" value="F:cysteine-tRNA ligase activity"/>
    <property type="evidence" value="ECO:0007669"/>
    <property type="project" value="UniProtKB-EC"/>
</dbReference>
<comment type="subcellular location">
    <subcellularLocation>
        <location evidence="2">Cytoplasm</location>
    </subcellularLocation>
</comment>
<dbReference type="InterPro" id="IPR015803">
    <property type="entry name" value="Cys-tRNA-ligase"/>
</dbReference>
<evidence type="ECO:0000256" key="3">
    <source>
        <dbReference type="ARBA" id="ARBA00005594"/>
    </source>
</evidence>
<evidence type="ECO:0000256" key="8">
    <source>
        <dbReference type="ARBA" id="ARBA00022603"/>
    </source>
</evidence>
<dbReference type="GO" id="GO:0046872">
    <property type="term" value="F:metal ion binding"/>
    <property type="evidence" value="ECO:0007669"/>
    <property type="project" value="UniProtKB-KW"/>
</dbReference>
<evidence type="ECO:0000313" key="22">
    <source>
        <dbReference type="Proteomes" id="UP001151287"/>
    </source>
</evidence>
<feature type="compositionally biased region" description="Basic and acidic residues" evidence="18">
    <location>
        <begin position="172"/>
        <end position="184"/>
    </location>
</feature>
<evidence type="ECO:0000256" key="15">
    <source>
        <dbReference type="ARBA" id="ARBA00023146"/>
    </source>
</evidence>
<gene>
    <name evidence="21" type="ORF">LUZ63_020967</name>
</gene>
<dbReference type="NCBIfam" id="TIGR00435">
    <property type="entry name" value="cysS"/>
    <property type="match status" value="1"/>
</dbReference>
<dbReference type="Pfam" id="PF01406">
    <property type="entry name" value="tRNA-synt_1e"/>
    <property type="match status" value="1"/>
</dbReference>
<dbReference type="PRINTS" id="PR00983">
    <property type="entry name" value="TRNASYNTHCYS"/>
</dbReference>
<keyword evidence="9" id="KW-0808">Transferase</keyword>
<keyword evidence="12" id="KW-0862">Zinc</keyword>
<evidence type="ECO:0000259" key="20">
    <source>
        <dbReference type="SMART" id="SM00967"/>
    </source>
</evidence>
<dbReference type="EC" id="6.1.1.16" evidence="4"/>
<dbReference type="InterPro" id="IPR014729">
    <property type="entry name" value="Rossmann-like_a/b/a_fold"/>
</dbReference>
<dbReference type="GO" id="GO:0005829">
    <property type="term" value="C:cytosol"/>
    <property type="evidence" value="ECO:0007669"/>
    <property type="project" value="TreeGrafter"/>
</dbReference>
<dbReference type="NCBIfam" id="TIGR00186">
    <property type="entry name" value="rRNA_methyl_3"/>
    <property type="match status" value="1"/>
</dbReference>
<evidence type="ECO:0000256" key="12">
    <source>
        <dbReference type="ARBA" id="ARBA00022833"/>
    </source>
</evidence>
<evidence type="ECO:0000256" key="2">
    <source>
        <dbReference type="ARBA" id="ARBA00004496"/>
    </source>
</evidence>
<dbReference type="InterPro" id="IPR024909">
    <property type="entry name" value="Cys-tRNA/MSH_ligase"/>
</dbReference>
<dbReference type="GO" id="GO:0003723">
    <property type="term" value="F:RNA binding"/>
    <property type="evidence" value="ECO:0007669"/>
    <property type="project" value="InterPro"/>
</dbReference>
<evidence type="ECO:0000256" key="14">
    <source>
        <dbReference type="ARBA" id="ARBA00022917"/>
    </source>
</evidence>
<dbReference type="PANTHER" id="PTHR10890">
    <property type="entry name" value="CYSTEINYL-TRNA SYNTHETASE"/>
    <property type="match status" value="1"/>
</dbReference>
<evidence type="ECO:0000256" key="5">
    <source>
        <dbReference type="ARBA" id="ARBA00014738"/>
    </source>
</evidence>
<dbReference type="Pfam" id="PF00588">
    <property type="entry name" value="SpoU_methylase"/>
    <property type="match status" value="1"/>
</dbReference>
<dbReference type="GO" id="GO:0006423">
    <property type="term" value="P:cysteinyl-tRNA aminoacylation"/>
    <property type="evidence" value="ECO:0007669"/>
    <property type="project" value="InterPro"/>
</dbReference>
<dbReference type="Gene3D" id="3.40.1280.10">
    <property type="match status" value="1"/>
</dbReference>
<feature type="region of interest" description="Disordered" evidence="18">
    <location>
        <begin position="166"/>
        <end position="205"/>
    </location>
</feature>
<evidence type="ECO:0000259" key="19">
    <source>
        <dbReference type="SMART" id="SM00840"/>
    </source>
</evidence>
<evidence type="ECO:0000256" key="10">
    <source>
        <dbReference type="ARBA" id="ARBA00022723"/>
    </source>
</evidence>
<dbReference type="Pfam" id="PF09190">
    <property type="entry name" value="DALR_2"/>
    <property type="match status" value="1"/>
</dbReference>
<evidence type="ECO:0000256" key="13">
    <source>
        <dbReference type="ARBA" id="ARBA00022840"/>
    </source>
</evidence>
<sequence>MPLRLHDSATREVRDFEPLTEGRVGVYVCGLTVQGEPHVGHVRSAVAFDVLRRWLLASGYEVDFVRNVTDVDDKILAKAQAAGVHWYQLAYSVTRVLDGVYDALNVLPPTYVPLATGHVPEMVELIEELVEKGHAYPAPDGSGDVYFDVRSWPGYGSLTGQRIDDMEAAVDADPRGKRDPRDFALWKGRQPGSGEPESASWPSPWGRGRPGWHIECSAMAGKYLGESFDIHGGGVDLRFPHHENEQAQSRAAGRGFASYWLHNAWITTAGEKMSKSLGNSLVVPSVLERVRGIELRYYMVAAHYRSTVEFSFEALEEAAAGFRRVEGFLARAVETLGELPEPGVACAEFVTAMDDDLGTPAAVGAVFDVVREGNKLLAGGSSPALRGVVASVRAMLDVLGVDPYDPAWGPSRGGGQDEALTGAVDVLVRGLLEQRAEARAAKDFATADAIRDRIAAAGIEGGKGNPTAGSGGRVRRGLAGKGPTPKAADRPNHKAYKQAQKKSGQSGGGKARAGQPRQGRRPVGGKRGTDSEWVAGRNSVVEALRAEAPVTTLYVAEGAERDGRLREAFEIAAERGISLMEVPRHEMDTMTAGAVHQGLAARVPAYTYAHPDDLLDAATESGAPPLVVALDSVTDPRNLGAVVRSAAGFGAHGVLVPERRSAGMTASAWKTSAGAAARVPVAQAVNLVRQLKAYQQAGCTVVGLAADGEVSLPDLVGSDEGQLDLGREPLVVVVGSEGKGLSRLVAETCDHRVAIPMSSRLESLNASVAASIVLYAVAAAR</sequence>
<comment type="caution">
    <text evidence="21">The sequence shown here is derived from an EMBL/GenBank/DDBJ whole genome shotgun (WGS) entry which is preliminary data.</text>
</comment>
<evidence type="ECO:0000256" key="1">
    <source>
        <dbReference type="ARBA" id="ARBA00001947"/>
    </source>
</evidence>
<dbReference type="InterPro" id="IPR029064">
    <property type="entry name" value="Ribosomal_eL30-like_sf"/>
</dbReference>
<keyword evidence="11" id="KW-0547">Nucleotide-binding</keyword>
<keyword evidence="8" id="KW-0489">Methyltransferase</keyword>
<dbReference type="GO" id="GO:0005524">
    <property type="term" value="F:ATP binding"/>
    <property type="evidence" value="ECO:0007669"/>
    <property type="project" value="UniProtKB-KW"/>
</dbReference>
<dbReference type="GO" id="GO:0008173">
    <property type="term" value="F:RNA methyltransferase activity"/>
    <property type="evidence" value="ECO:0007669"/>
    <property type="project" value="InterPro"/>
</dbReference>
<keyword evidence="13" id="KW-0067">ATP-binding</keyword>
<dbReference type="GO" id="GO:0032259">
    <property type="term" value="P:methylation"/>
    <property type="evidence" value="ECO:0007669"/>
    <property type="project" value="UniProtKB-KW"/>
</dbReference>
<dbReference type="AlphaFoldDB" id="A0A9Q0C0G0"/>
<evidence type="ECO:0000256" key="18">
    <source>
        <dbReference type="SAM" id="MobiDB-lite"/>
    </source>
</evidence>
<keyword evidence="15" id="KW-0030">Aminoacyl-tRNA synthetase</keyword>
<dbReference type="SUPFAM" id="SSF47323">
    <property type="entry name" value="Anticodon-binding domain of a subclass of class I aminoacyl-tRNA synthetases"/>
    <property type="match status" value="1"/>
</dbReference>
<dbReference type="InterPro" id="IPR001537">
    <property type="entry name" value="SpoU_MeTrfase"/>
</dbReference>
<evidence type="ECO:0000256" key="9">
    <source>
        <dbReference type="ARBA" id="ARBA00022679"/>
    </source>
</evidence>
<accession>A0A9Q0C0G0</accession>
<dbReference type="InterPro" id="IPR015273">
    <property type="entry name" value="Cys-tRNA-synt_Ia_DALR"/>
</dbReference>
<dbReference type="InterPro" id="IPR004441">
    <property type="entry name" value="rRNA_MeTrfase_TrmH"/>
</dbReference>
<dbReference type="SMART" id="SM00967">
    <property type="entry name" value="SpoU_sub_bind"/>
    <property type="match status" value="1"/>
</dbReference>
<evidence type="ECO:0000256" key="11">
    <source>
        <dbReference type="ARBA" id="ARBA00022741"/>
    </source>
</evidence>
<protein>
    <recommendedName>
        <fullName evidence="5">Cysteine--tRNA ligase</fullName>
        <ecNumber evidence="4">6.1.1.16</ecNumber>
    </recommendedName>
    <alternativeName>
        <fullName evidence="16">Cysteinyl-tRNA synthetase</fullName>
    </alternativeName>
</protein>
<dbReference type="PANTHER" id="PTHR10890:SF30">
    <property type="entry name" value="CYSTEINE--TRNA LIGASE"/>
    <property type="match status" value="1"/>
</dbReference>
<dbReference type="FunFam" id="3.40.1280.10:FF:000015">
    <property type="entry name" value="Putative tRNA/rRNA methyltransferase"/>
    <property type="match status" value="1"/>
</dbReference>
<evidence type="ECO:0000256" key="7">
    <source>
        <dbReference type="ARBA" id="ARBA00022598"/>
    </source>
</evidence>
<dbReference type="InterPro" id="IPR029028">
    <property type="entry name" value="Alpha/beta_knot_MTases"/>
</dbReference>
<evidence type="ECO:0000256" key="4">
    <source>
        <dbReference type="ARBA" id="ARBA00012832"/>
    </source>
</evidence>
<comment type="cofactor">
    <cofactor evidence="1">
        <name>Zn(2+)</name>
        <dbReference type="ChEBI" id="CHEBI:29105"/>
    </cofactor>
</comment>
<name>A0A9Q0C0G0_9POAL</name>
<dbReference type="InterPro" id="IPR013123">
    <property type="entry name" value="SpoU_subst-bd"/>
</dbReference>
<dbReference type="SUPFAM" id="SSF55315">
    <property type="entry name" value="L30e-like"/>
    <property type="match status" value="1"/>
</dbReference>
<evidence type="ECO:0000256" key="6">
    <source>
        <dbReference type="ARBA" id="ARBA00022490"/>
    </source>
</evidence>
<dbReference type="Gene3D" id="3.30.1330.30">
    <property type="match status" value="1"/>
</dbReference>
<organism evidence="21 22">
    <name type="scientific">Rhynchospora breviuscula</name>
    <dbReference type="NCBI Taxonomy" id="2022672"/>
    <lineage>
        <taxon>Eukaryota</taxon>
        <taxon>Viridiplantae</taxon>
        <taxon>Streptophyta</taxon>
        <taxon>Embryophyta</taxon>
        <taxon>Tracheophyta</taxon>
        <taxon>Spermatophyta</taxon>
        <taxon>Magnoliopsida</taxon>
        <taxon>Liliopsida</taxon>
        <taxon>Poales</taxon>
        <taxon>Cyperaceae</taxon>
        <taxon>Cyperoideae</taxon>
        <taxon>Rhynchosporeae</taxon>
        <taxon>Rhynchospora</taxon>
    </lineage>
</organism>
<proteinExistence type="inferred from homology"/>
<feature type="compositionally biased region" description="Gly residues" evidence="18">
    <location>
        <begin position="459"/>
        <end position="472"/>
    </location>
</feature>
<dbReference type="EMBL" id="JAMQYH010000097">
    <property type="protein sequence ID" value="KAJ1683822.1"/>
    <property type="molecule type" value="Genomic_DNA"/>
</dbReference>
<dbReference type="HAMAP" id="MF_00041">
    <property type="entry name" value="Cys_tRNA_synth"/>
    <property type="match status" value="1"/>
</dbReference>
<dbReference type="CDD" id="cd18103">
    <property type="entry name" value="SpoU-like_RlmB"/>
    <property type="match status" value="1"/>
</dbReference>
<keyword evidence="14" id="KW-0648">Protein biosynthesis</keyword>
<dbReference type="Gene3D" id="1.20.120.1910">
    <property type="entry name" value="Cysteine-tRNA ligase, C-terminal anti-codon recognition domain"/>
    <property type="match status" value="1"/>
</dbReference>
<keyword evidence="6" id="KW-0963">Cytoplasm</keyword>
<evidence type="ECO:0000256" key="17">
    <source>
        <dbReference type="ARBA" id="ARBA00047398"/>
    </source>
</evidence>
<dbReference type="CDD" id="cd00672">
    <property type="entry name" value="CysRS_core"/>
    <property type="match status" value="1"/>
</dbReference>
<dbReference type="Pfam" id="PF08032">
    <property type="entry name" value="SpoU_sub_bind"/>
    <property type="match status" value="1"/>
</dbReference>
<evidence type="ECO:0000256" key="16">
    <source>
        <dbReference type="ARBA" id="ARBA00031499"/>
    </source>
</evidence>
<dbReference type="Proteomes" id="UP001151287">
    <property type="component" value="Unassembled WGS sequence"/>
</dbReference>
<keyword evidence="10" id="KW-0479">Metal-binding</keyword>
<reference evidence="21" key="1">
    <citation type="journal article" date="2022" name="Cell">
        <title>Repeat-based holocentromeres influence genome architecture and karyotype evolution.</title>
        <authorList>
            <person name="Hofstatter P.G."/>
            <person name="Thangavel G."/>
            <person name="Lux T."/>
            <person name="Neumann P."/>
            <person name="Vondrak T."/>
            <person name="Novak P."/>
            <person name="Zhang M."/>
            <person name="Costa L."/>
            <person name="Castellani M."/>
            <person name="Scott A."/>
            <person name="Toegelov H."/>
            <person name="Fuchs J."/>
            <person name="Mata-Sucre Y."/>
            <person name="Dias Y."/>
            <person name="Vanzela A.L.L."/>
            <person name="Huettel B."/>
            <person name="Almeida C.C.S."/>
            <person name="Simkova H."/>
            <person name="Souza G."/>
            <person name="Pedrosa-Harand A."/>
            <person name="Macas J."/>
            <person name="Mayer K.F.X."/>
            <person name="Houben A."/>
            <person name="Marques A."/>
        </authorList>
    </citation>
    <scope>NUCLEOTIDE SEQUENCE</scope>
    <source>
        <strain evidence="21">RhyBre1mFocal</strain>
    </source>
</reference>
<comment type="similarity">
    <text evidence="3">Belongs to the class-I aminoacyl-tRNA synthetase family.</text>
</comment>
<keyword evidence="22" id="KW-1185">Reference proteome</keyword>
<dbReference type="SMART" id="SM00840">
    <property type="entry name" value="DALR_2"/>
    <property type="match status" value="1"/>
</dbReference>
<dbReference type="InterPro" id="IPR029026">
    <property type="entry name" value="tRNA_m1G_MTases_N"/>
</dbReference>
<feature type="region of interest" description="Disordered" evidence="18">
    <location>
        <begin position="459"/>
        <end position="534"/>
    </location>
</feature>
<comment type="catalytic activity">
    <reaction evidence="17">
        <text>tRNA(Cys) + L-cysteine + ATP = L-cysteinyl-tRNA(Cys) + AMP + diphosphate</text>
        <dbReference type="Rhea" id="RHEA:17773"/>
        <dbReference type="Rhea" id="RHEA-COMP:9661"/>
        <dbReference type="Rhea" id="RHEA-COMP:9679"/>
        <dbReference type="ChEBI" id="CHEBI:30616"/>
        <dbReference type="ChEBI" id="CHEBI:33019"/>
        <dbReference type="ChEBI" id="CHEBI:35235"/>
        <dbReference type="ChEBI" id="CHEBI:78442"/>
        <dbReference type="ChEBI" id="CHEBI:78517"/>
        <dbReference type="ChEBI" id="CHEBI:456215"/>
        <dbReference type="EC" id="6.1.1.16"/>
    </reaction>
</comment>
<dbReference type="InterPro" id="IPR009080">
    <property type="entry name" value="tRNAsynth_Ia_anticodon-bd"/>
</dbReference>
<feature type="domain" description="Cysteinyl-tRNA synthetase class Ia DALR" evidence="19">
    <location>
        <begin position="348"/>
        <end position="420"/>
    </location>
</feature>
<keyword evidence="7" id="KW-0436">Ligase</keyword>
<dbReference type="Gene3D" id="3.40.50.620">
    <property type="entry name" value="HUPs"/>
    <property type="match status" value="1"/>
</dbReference>
<dbReference type="FunFam" id="3.40.50.620:FF:000068">
    <property type="entry name" value="Cysteine--tRNA ligase"/>
    <property type="match status" value="1"/>
</dbReference>
<dbReference type="InterPro" id="IPR032678">
    <property type="entry name" value="tRNA-synt_1_cat_dom"/>
</dbReference>
<feature type="domain" description="RNA 2-O ribose methyltransferase substrate binding" evidence="20">
    <location>
        <begin position="533"/>
        <end position="609"/>
    </location>
</feature>
<dbReference type="OrthoDB" id="438179at2759"/>
<dbReference type="SUPFAM" id="SSF75217">
    <property type="entry name" value="alpha/beta knot"/>
    <property type="match status" value="1"/>
</dbReference>
<evidence type="ECO:0000313" key="21">
    <source>
        <dbReference type="EMBL" id="KAJ1683822.1"/>
    </source>
</evidence>
<dbReference type="GO" id="GO:0006396">
    <property type="term" value="P:RNA processing"/>
    <property type="evidence" value="ECO:0007669"/>
    <property type="project" value="InterPro"/>
</dbReference>